<evidence type="ECO:0000256" key="2">
    <source>
        <dbReference type="ARBA" id="ARBA00022729"/>
    </source>
</evidence>
<dbReference type="PANTHER" id="PTHR34216">
    <property type="match status" value="1"/>
</dbReference>
<sequence>MRHRRHRKSYSMALTAVSASLVAAYLAAPSYWQWHRAEERQQRLEIVQVDTPSGAVDRRLVRELRDATVSSQSAPIIITYHDIGYNESPYTVSPERFATQMQLIHDAGWTTLTIDQLDGWLDGDPLPPHSVLVTFDDGAKGVWRYADPVLERLGMHAAVFLITGFVGTHQPYYMTWDEIGRLHSSGRWDVQAHTHLGHVEVPVDAAGNQAPFLTSLQWLADQSRKETQQEYQRRVLQDLSECKRQFRAHGLPEPSYFAYPFSAHEGESEETEPLQEIVTSLYRMALLDDALEIRTSSSSDVQAGMIQRMDIVAATSTDLLVDKLEQASPIDPKASRPFADPTGWVDGTNNPAPVDLDADTLQINPDPGEEVIRTYAPIRSTMWTDYTIEFDVSGFAPEDWTTAGVTVLKPSRAPFDGNVSQQVDVRIRGNAFGIGRSSKEFADHPLQQENSHHVVIDVTPQQVTVGVDGDTPQVIHLEGNRSRGVGGGVSFWAYRQSEASPPIVFSNLTIR</sequence>
<dbReference type="GO" id="GO:0005576">
    <property type="term" value="C:extracellular region"/>
    <property type="evidence" value="ECO:0007669"/>
    <property type="project" value="UniProtKB-SubCell"/>
</dbReference>
<dbReference type="InterPro" id="IPR002509">
    <property type="entry name" value="NODB_dom"/>
</dbReference>
<feature type="domain" description="NodB homology" evidence="3">
    <location>
        <begin position="126"/>
        <end position="266"/>
    </location>
</feature>
<evidence type="ECO:0000256" key="1">
    <source>
        <dbReference type="ARBA" id="ARBA00004613"/>
    </source>
</evidence>
<dbReference type="Pfam" id="PF01522">
    <property type="entry name" value="Polysacc_deac_1"/>
    <property type="match status" value="1"/>
</dbReference>
<dbReference type="AlphaFoldDB" id="I7G1W5"/>
<dbReference type="PATRIC" id="fig|246196.56.peg.476"/>
<organism evidence="4 5">
    <name type="scientific">Mycolicibacterium smegmatis (strain ATCC 700084 / mc(2)155)</name>
    <name type="common">Mycobacterium smegmatis</name>
    <dbReference type="NCBI Taxonomy" id="246196"/>
    <lineage>
        <taxon>Bacteria</taxon>
        <taxon>Bacillati</taxon>
        <taxon>Actinomycetota</taxon>
        <taxon>Actinomycetes</taxon>
        <taxon>Mycobacteriales</taxon>
        <taxon>Mycobacteriaceae</taxon>
        <taxon>Mycolicibacterium</taxon>
    </lineage>
</organism>
<evidence type="ECO:0000313" key="4">
    <source>
        <dbReference type="EMBL" id="AFP36946.1"/>
    </source>
</evidence>
<dbReference type="KEGG" id="msg:MSMEI_0465"/>
<name>I7G1W5_MYCS2</name>
<dbReference type="RefSeq" id="WP_014876783.1">
    <property type="nucleotide sequence ID" value="NC_008596.1"/>
</dbReference>
<evidence type="ECO:0000259" key="3">
    <source>
        <dbReference type="Pfam" id="PF01522"/>
    </source>
</evidence>
<protein>
    <submittedName>
        <fullName evidence="4">Polysaccharide deacetylase</fullName>
    </submittedName>
</protein>
<dbReference type="PANTHER" id="PTHR34216:SF3">
    <property type="entry name" value="POLY-BETA-1,6-N-ACETYL-D-GLUCOSAMINE N-DEACETYLASE"/>
    <property type="match status" value="1"/>
</dbReference>
<reference evidence="4 5" key="1">
    <citation type="journal article" date="2007" name="Genome Biol.">
        <title>Interrupted coding sequences in Mycobacterium smegmatis: authentic mutations or sequencing errors?</title>
        <authorList>
            <person name="Deshayes C."/>
            <person name="Perrodou E."/>
            <person name="Gallien S."/>
            <person name="Euphrasie D."/>
            <person name="Schaeffer C."/>
            <person name="Van-Dorsselaer A."/>
            <person name="Poch O."/>
            <person name="Lecompte O."/>
            <person name="Reyrat J.M."/>
        </authorList>
    </citation>
    <scope>NUCLEOTIDE SEQUENCE [LARGE SCALE GENOMIC DNA]</scope>
    <source>
        <strain evidence="5">ATCC 700084 / mc(2)155</strain>
    </source>
</reference>
<dbReference type="KEGG" id="msb:LJ00_02365"/>
<dbReference type="InterPro" id="IPR051398">
    <property type="entry name" value="Polysacch_Deacetylase"/>
</dbReference>
<gene>
    <name evidence="4" type="ordered locus">MSMEI_0465</name>
</gene>
<dbReference type="SUPFAM" id="SSF88713">
    <property type="entry name" value="Glycoside hydrolase/deacetylase"/>
    <property type="match status" value="1"/>
</dbReference>
<reference evidence="4 5" key="2">
    <citation type="journal article" date="2009" name="Genome Res.">
        <title>Ortho-proteogenomics: multiple proteomes investigation through orthology and a new MS-based protocol.</title>
        <authorList>
            <person name="Gallien S."/>
            <person name="Perrodou E."/>
            <person name="Carapito C."/>
            <person name="Deshayes C."/>
            <person name="Reyrat J.M."/>
            <person name="Van Dorsselaer A."/>
            <person name="Poch O."/>
            <person name="Schaeffer C."/>
            <person name="Lecompte O."/>
        </authorList>
    </citation>
    <scope>NUCLEOTIDE SEQUENCE [LARGE SCALE GENOMIC DNA]</scope>
    <source>
        <strain evidence="5">ATCC 700084 / mc(2)155</strain>
    </source>
</reference>
<dbReference type="GO" id="GO:0016810">
    <property type="term" value="F:hydrolase activity, acting on carbon-nitrogen (but not peptide) bonds"/>
    <property type="evidence" value="ECO:0007669"/>
    <property type="project" value="InterPro"/>
</dbReference>
<evidence type="ECO:0000313" key="5">
    <source>
        <dbReference type="Proteomes" id="UP000006158"/>
    </source>
</evidence>
<dbReference type="Proteomes" id="UP000006158">
    <property type="component" value="Chromosome"/>
</dbReference>
<dbReference type="GO" id="GO:0005975">
    <property type="term" value="P:carbohydrate metabolic process"/>
    <property type="evidence" value="ECO:0007669"/>
    <property type="project" value="InterPro"/>
</dbReference>
<dbReference type="Gene3D" id="3.20.20.370">
    <property type="entry name" value="Glycoside hydrolase/deacetylase"/>
    <property type="match status" value="1"/>
</dbReference>
<accession>I7G1W5</accession>
<dbReference type="EMBL" id="CP001663">
    <property type="protein sequence ID" value="AFP36946.1"/>
    <property type="molecule type" value="Genomic_DNA"/>
</dbReference>
<comment type="subcellular location">
    <subcellularLocation>
        <location evidence="1">Secreted</location>
    </subcellularLocation>
</comment>
<dbReference type="CDD" id="cd10918">
    <property type="entry name" value="CE4_NodB_like_5s_6s"/>
    <property type="match status" value="1"/>
</dbReference>
<dbReference type="InterPro" id="IPR011330">
    <property type="entry name" value="Glyco_hydro/deAcase_b/a-brl"/>
</dbReference>
<keyword evidence="2" id="KW-0732">Signal</keyword>
<proteinExistence type="predicted"/>